<protein>
    <recommendedName>
        <fullName evidence="6">Transcription factor hoxa13</fullName>
    </recommendedName>
</protein>
<feature type="region of interest" description="Disordered" evidence="2">
    <location>
        <begin position="723"/>
        <end position="742"/>
    </location>
</feature>
<proteinExistence type="predicted"/>
<organism evidence="4 5">
    <name type="scientific">Tolypocladium paradoxum</name>
    <dbReference type="NCBI Taxonomy" id="94208"/>
    <lineage>
        <taxon>Eukaryota</taxon>
        <taxon>Fungi</taxon>
        <taxon>Dikarya</taxon>
        <taxon>Ascomycota</taxon>
        <taxon>Pezizomycotina</taxon>
        <taxon>Sordariomycetes</taxon>
        <taxon>Hypocreomycetidae</taxon>
        <taxon>Hypocreales</taxon>
        <taxon>Ophiocordycipitaceae</taxon>
        <taxon>Tolypocladium</taxon>
    </lineage>
</organism>
<evidence type="ECO:0000313" key="5">
    <source>
        <dbReference type="Proteomes" id="UP000237481"/>
    </source>
</evidence>
<dbReference type="STRING" id="94208.A0A2S4KMG1"/>
<accession>A0A2S4KMG1</accession>
<keyword evidence="1" id="KW-0175">Coiled coil</keyword>
<dbReference type="Proteomes" id="UP000237481">
    <property type="component" value="Unassembled WGS sequence"/>
</dbReference>
<feature type="compositionally biased region" description="Polar residues" evidence="2">
    <location>
        <begin position="283"/>
        <end position="296"/>
    </location>
</feature>
<reference evidence="4 5" key="1">
    <citation type="submission" date="2018-01" db="EMBL/GenBank/DDBJ databases">
        <title>Harnessing the power of phylogenomics to disentangle the directionality and signatures of interkingdom host jumping in the parasitic fungal genus Tolypocladium.</title>
        <authorList>
            <person name="Quandt C.A."/>
            <person name="Patterson W."/>
            <person name="Spatafora J.W."/>
        </authorList>
    </citation>
    <scope>NUCLEOTIDE SEQUENCE [LARGE SCALE GENOMIC DNA]</scope>
    <source>
        <strain evidence="4 5">NRBC 100945</strain>
    </source>
</reference>
<evidence type="ECO:0000313" key="4">
    <source>
        <dbReference type="EMBL" id="POR31387.1"/>
    </source>
</evidence>
<evidence type="ECO:0008006" key="6">
    <source>
        <dbReference type="Google" id="ProtNLM"/>
    </source>
</evidence>
<evidence type="ECO:0000256" key="3">
    <source>
        <dbReference type="SAM" id="Phobius"/>
    </source>
</evidence>
<feature type="compositionally biased region" description="Low complexity" evidence="2">
    <location>
        <begin position="297"/>
        <end position="319"/>
    </location>
</feature>
<name>A0A2S4KMG1_9HYPO</name>
<keyword evidence="3" id="KW-0472">Membrane</keyword>
<keyword evidence="3" id="KW-0812">Transmembrane</keyword>
<dbReference type="EMBL" id="PKSG01001047">
    <property type="protein sequence ID" value="POR31387.1"/>
    <property type="molecule type" value="Genomic_DNA"/>
</dbReference>
<evidence type="ECO:0000256" key="2">
    <source>
        <dbReference type="SAM" id="MobiDB-lite"/>
    </source>
</evidence>
<sequence length="1166" mass="123509">MAESSGSLKPGNGAANANGKLNGQPAARRRTAKQRRGFFAWALSLVARLATWAIILTVIFRCPSSLEACDETSPFICKHYFRAKNAVSPHVEPYYDQYAAPYVDVAKPYYDAVNSRVLTPSRLYAVQYGAPWVKKGQDYAWSQWETNGQPRLARLQQVSQTHYDQSIAPHLTKAGDVIGPYYDIARTNSLQLFYEYVLPSYEFVRPYAVHGYDAASDFATGTALPAAYWAWNKADHFLDTAVWPQLRVVYVENVEPQLVRIGERLGRYKNQAKTKVLPVRPSSDGNTFSETVHSSFSKPTPQTSTTASSTVEETATSVADATKPSETAGEYWNPVEAPPAAEDESEKRRKAREMVAEDLELWQNKFVAQADEEATDIEDSVDEIARRMIEENARVTGKGLVDQLEATIESELADLKIKILSIVEDGSDGAEDKAVNAIRSAGVAIKKRAQVIRGWREDYDAELQETVVGAADVHFEILDETRTLALQQIGMKWAWTDGVTYKDWAKYHELKSTLTQWTEELKQLIVTHPALLEAQDASARTEDEGMTIAAAAAKELARLKEVAHWKILAKDSTDDFDSEAMRLAAEAAEAAQKAAEVEETVAEHVDEAESVLKDAAEEGSFSAEELSSTAGEAVWETVSAVTEAAAGATSSVVDAGSVASLAVEDQISAASEAASSVMFDAVKEAVSSSTGATEPIILGTAEVLNDAEPTTPLAAEAAEALKGEPAAVSDDTSQAGSAEDDLDIAKDASEAGKEKPRATDTATMHAAMFGAAAQSVSDRRPVLDDDVDLDMIGSVTTAAQAAYSSAVSLASDRYSSALSVVSAQIYGAPKPVHEQLFSSVSAAYDNAVAAASHKLHEAVEAASTGVYGKSTPTGGSKPLNWEKVESIAAQRLNEGRLWAEIQYQSALIALGVATPTPTSSAEKFVDQAKLNYYAGLGLAQDRYMSFISAASAAWSSVTATPTPTDFVGSASSVASVASESASLAAHAASDAAQSAYSVATEGVVSAAEAVEDTFSAAADAAGEQIYVVGVAIAETWDNMVSELSAQVYGEPTAVGWYDNVIGSAGSYASAATQTAHDAAVTASANAAKQYEAVSEIVSELVSGKEPAFSESVLSRFSAVYATAAAGVGGLASEASAAAASVGDKVGSAASHATDAVKDARDAKDEL</sequence>
<feature type="compositionally biased region" description="Basic and acidic residues" evidence="2">
    <location>
        <begin position="1154"/>
        <end position="1166"/>
    </location>
</feature>
<keyword evidence="3" id="KW-1133">Transmembrane helix</keyword>
<feature type="transmembrane region" description="Helical" evidence="3">
    <location>
        <begin position="38"/>
        <end position="60"/>
    </location>
</feature>
<feature type="coiled-coil region" evidence="1">
    <location>
        <begin position="580"/>
        <end position="607"/>
    </location>
</feature>
<keyword evidence="5" id="KW-1185">Reference proteome</keyword>
<feature type="region of interest" description="Disordered" evidence="2">
    <location>
        <begin position="1144"/>
        <end position="1166"/>
    </location>
</feature>
<comment type="caution">
    <text evidence="4">The sequence shown here is derived from an EMBL/GenBank/DDBJ whole genome shotgun (WGS) entry which is preliminary data.</text>
</comment>
<dbReference type="AlphaFoldDB" id="A0A2S4KMG1"/>
<dbReference type="PANTHER" id="PTHR23242">
    <property type="entry name" value="TRANSCRIPTION FACTOR HOXA13"/>
    <property type="match status" value="1"/>
</dbReference>
<gene>
    <name evidence="4" type="ORF">TPAR_08366</name>
</gene>
<dbReference type="OrthoDB" id="3260408at2759"/>
<evidence type="ECO:0000256" key="1">
    <source>
        <dbReference type="SAM" id="Coils"/>
    </source>
</evidence>
<feature type="region of interest" description="Disordered" evidence="2">
    <location>
        <begin position="276"/>
        <end position="352"/>
    </location>
</feature>
<feature type="region of interest" description="Disordered" evidence="2">
    <location>
        <begin position="1"/>
        <end position="27"/>
    </location>
</feature>
<dbReference type="PANTHER" id="PTHR23242:SF9">
    <property type="entry name" value="TRANSCRIPTION FACTOR HOXA13"/>
    <property type="match status" value="1"/>
</dbReference>